<proteinExistence type="predicted"/>
<dbReference type="EMBL" id="CP165734">
    <property type="protein sequence ID" value="XDV57543.1"/>
    <property type="molecule type" value="Genomic_DNA"/>
</dbReference>
<name>A0AB39XI15_9BRAD</name>
<dbReference type="AlphaFoldDB" id="A0AB39XI15"/>
<organism evidence="1">
    <name type="scientific">Bradyrhizobium sp. LLZ17</name>
    <dbReference type="NCBI Taxonomy" id="3239388"/>
    <lineage>
        <taxon>Bacteria</taxon>
        <taxon>Pseudomonadati</taxon>
        <taxon>Pseudomonadota</taxon>
        <taxon>Alphaproteobacteria</taxon>
        <taxon>Hyphomicrobiales</taxon>
        <taxon>Nitrobacteraceae</taxon>
        <taxon>Bradyrhizobium</taxon>
    </lineage>
</organism>
<dbReference type="RefSeq" id="WP_369721964.1">
    <property type="nucleotide sequence ID" value="NZ_CP165734.1"/>
</dbReference>
<sequence length="70" mass="7584">MVVVFLPALGAWDHIASANLQINSLAAIAKTDDFVREATNKVGLQRLFLTSTGWQSNGRTLIPFLREAAG</sequence>
<reference evidence="1" key="1">
    <citation type="submission" date="2024-08" db="EMBL/GenBank/DDBJ databases">
        <authorList>
            <person name="Chaddad Z."/>
            <person name="Lamrabet M."/>
            <person name="Bouhnik O."/>
            <person name="Alami S."/>
            <person name="Wipf D."/>
            <person name="Courty P.E."/>
            <person name="Missbah El Idrissi M."/>
        </authorList>
    </citation>
    <scope>NUCLEOTIDE SEQUENCE</scope>
    <source>
        <strain evidence="1">LLZ17</strain>
    </source>
</reference>
<gene>
    <name evidence="1" type="ORF">AB8Z38_34305</name>
</gene>
<protein>
    <submittedName>
        <fullName evidence="1">Uncharacterized protein</fullName>
    </submittedName>
</protein>
<accession>A0AB39XI15</accession>
<evidence type="ECO:0000313" key="1">
    <source>
        <dbReference type="EMBL" id="XDV57543.1"/>
    </source>
</evidence>